<evidence type="ECO:0000313" key="11">
    <source>
        <dbReference type="Proteomes" id="UP001278766"/>
    </source>
</evidence>
<evidence type="ECO:0000256" key="6">
    <source>
        <dbReference type="ARBA" id="ARBA00023180"/>
    </source>
</evidence>
<dbReference type="EMBL" id="JAUEPN010000008">
    <property type="protein sequence ID" value="KAK3292034.1"/>
    <property type="molecule type" value="Genomic_DNA"/>
</dbReference>
<feature type="domain" description="Plastocyanin-like" evidence="8">
    <location>
        <begin position="609"/>
        <end position="677"/>
    </location>
</feature>
<evidence type="ECO:0000259" key="8">
    <source>
        <dbReference type="Pfam" id="PF07731"/>
    </source>
</evidence>
<evidence type="ECO:0000259" key="9">
    <source>
        <dbReference type="Pfam" id="PF07732"/>
    </source>
</evidence>
<feature type="non-terminal residue" evidence="10">
    <location>
        <position position="1"/>
    </location>
</feature>
<dbReference type="InterPro" id="IPR008972">
    <property type="entry name" value="Cupredoxin"/>
</dbReference>
<dbReference type="PROSITE" id="PS00080">
    <property type="entry name" value="MULTICOPPER_OXIDASE2"/>
    <property type="match status" value="1"/>
</dbReference>
<sequence length="711" mass="78065">HRAPAHEYVQGVGPKQTSQGRIRGRINHVQQILDSDTSGHVLATGREGLAAPVIRGRPTDGWGRLCVKPPDYRPGLHRHTEVTGSTRAGMPSKSLRGTANISIQATPKCTALRLLTCDSGDSAHRCGRGNVGDVPSAALPARGTSRLEARGQEEPVVPSMKFVFLRPEALTSTMRQSLFSLVATFAGAFALSIPLNPNTGLQPRQACENTPENRQCWGEYNIDTNYYDVVPETTGPPKEFWLSVEEGPCSLDGFERSCMTFNGTVPGPTIIADWGDEVIIHVTNNMVNNGTAIHWHGLHMRNNTLNDGVPGVTQCALVPGESMSYRFRVTQYGSTWYHSHFSLQYAEGLFGGMIFRGPATENYHEDLGLLFLQDWAHVEAFTNWHVAKLGAPPVMPNGLINGTNTFDCSGSDNPRCVGGGKKFEMVFEQDKKYLIRLVNVAVDGAFQFSIDGHSLTVIAHDLVPIKPYTTDSVQITIGQRYDVIVEANADPGDYWLRGGWNDNCGVNTNAADIKGIVRYNASSTADPQTDSIVQAASDCLGEPPIKTRPHLELDVTNMRGGVVYEEMGTAFDEYFKWTINTSSLYLDWGDPTMKQIFDGKSLFPTEYNVVAVDVGMFDGDTSKFNTTNPSRRDVATMPANGYLAIAFKLDNPGAWLVHCHIAWHASQGLSLEFVESQSQIQTDDVSRQVFDDVCASWNAWTPIWPQDDSGI</sequence>
<evidence type="ECO:0000259" key="7">
    <source>
        <dbReference type="Pfam" id="PF00394"/>
    </source>
</evidence>
<dbReference type="GO" id="GO:0005507">
    <property type="term" value="F:copper ion binding"/>
    <property type="evidence" value="ECO:0007669"/>
    <property type="project" value="InterPro"/>
</dbReference>
<name>A0AAE0H8Z0_9PEZI</name>
<organism evidence="10 11">
    <name type="scientific">Chaetomium fimeti</name>
    <dbReference type="NCBI Taxonomy" id="1854472"/>
    <lineage>
        <taxon>Eukaryota</taxon>
        <taxon>Fungi</taxon>
        <taxon>Dikarya</taxon>
        <taxon>Ascomycota</taxon>
        <taxon>Pezizomycotina</taxon>
        <taxon>Sordariomycetes</taxon>
        <taxon>Sordariomycetidae</taxon>
        <taxon>Sordariales</taxon>
        <taxon>Chaetomiaceae</taxon>
        <taxon>Chaetomium</taxon>
    </lineage>
</organism>
<evidence type="ECO:0000256" key="1">
    <source>
        <dbReference type="ARBA" id="ARBA00010609"/>
    </source>
</evidence>
<dbReference type="FunFam" id="2.60.40.420:FF:000038">
    <property type="entry name" value="Extracellular dihydrogeodin oxidase/laccase"/>
    <property type="match status" value="1"/>
</dbReference>
<dbReference type="RefSeq" id="XP_062655548.1">
    <property type="nucleotide sequence ID" value="XM_062800882.1"/>
</dbReference>
<dbReference type="Proteomes" id="UP001278766">
    <property type="component" value="Unassembled WGS sequence"/>
</dbReference>
<comment type="caution">
    <text evidence="10">The sequence shown here is derived from an EMBL/GenBank/DDBJ whole genome shotgun (WGS) entry which is preliminary data.</text>
</comment>
<keyword evidence="6" id="KW-0325">Glycoprotein</keyword>
<comment type="similarity">
    <text evidence="1">Belongs to the multicopper oxidase family.</text>
</comment>
<dbReference type="Pfam" id="PF00394">
    <property type="entry name" value="Cu-oxidase"/>
    <property type="match status" value="1"/>
</dbReference>
<evidence type="ECO:0000256" key="3">
    <source>
        <dbReference type="ARBA" id="ARBA00022737"/>
    </source>
</evidence>
<dbReference type="InterPro" id="IPR002355">
    <property type="entry name" value="Cu_oxidase_Cu_BS"/>
</dbReference>
<reference evidence="10" key="1">
    <citation type="journal article" date="2023" name="Mol. Phylogenet. Evol.">
        <title>Genome-scale phylogeny and comparative genomics of the fungal order Sordariales.</title>
        <authorList>
            <person name="Hensen N."/>
            <person name="Bonometti L."/>
            <person name="Westerberg I."/>
            <person name="Brannstrom I.O."/>
            <person name="Guillou S."/>
            <person name="Cros-Aarteil S."/>
            <person name="Calhoun S."/>
            <person name="Haridas S."/>
            <person name="Kuo A."/>
            <person name="Mondo S."/>
            <person name="Pangilinan J."/>
            <person name="Riley R."/>
            <person name="LaButti K."/>
            <person name="Andreopoulos B."/>
            <person name="Lipzen A."/>
            <person name="Chen C."/>
            <person name="Yan M."/>
            <person name="Daum C."/>
            <person name="Ng V."/>
            <person name="Clum A."/>
            <person name="Steindorff A."/>
            <person name="Ohm R.A."/>
            <person name="Martin F."/>
            <person name="Silar P."/>
            <person name="Natvig D.O."/>
            <person name="Lalanne C."/>
            <person name="Gautier V."/>
            <person name="Ament-Velasquez S.L."/>
            <person name="Kruys A."/>
            <person name="Hutchinson M.I."/>
            <person name="Powell A.J."/>
            <person name="Barry K."/>
            <person name="Miller A.N."/>
            <person name="Grigoriev I.V."/>
            <person name="Debuchy R."/>
            <person name="Gladieux P."/>
            <person name="Hiltunen Thoren M."/>
            <person name="Johannesson H."/>
        </authorList>
    </citation>
    <scope>NUCLEOTIDE SEQUENCE</scope>
    <source>
        <strain evidence="10">CBS 168.71</strain>
    </source>
</reference>
<proteinExistence type="inferred from homology"/>
<dbReference type="SUPFAM" id="SSF49503">
    <property type="entry name" value="Cupredoxins"/>
    <property type="match status" value="3"/>
</dbReference>
<keyword evidence="5" id="KW-0186">Copper</keyword>
<gene>
    <name evidence="10" type="ORF">B0H64DRAFT_329442</name>
</gene>
<evidence type="ECO:0000256" key="4">
    <source>
        <dbReference type="ARBA" id="ARBA00023002"/>
    </source>
</evidence>
<evidence type="ECO:0000256" key="2">
    <source>
        <dbReference type="ARBA" id="ARBA00022723"/>
    </source>
</evidence>
<keyword evidence="11" id="KW-1185">Reference proteome</keyword>
<dbReference type="InterPro" id="IPR011707">
    <property type="entry name" value="Cu-oxidase-like_N"/>
</dbReference>
<dbReference type="PANTHER" id="PTHR11709">
    <property type="entry name" value="MULTI-COPPER OXIDASE"/>
    <property type="match status" value="1"/>
</dbReference>
<feature type="domain" description="Plastocyanin-like" evidence="7">
    <location>
        <begin position="369"/>
        <end position="519"/>
    </location>
</feature>
<keyword evidence="2" id="KW-0479">Metal-binding</keyword>
<evidence type="ECO:0000256" key="5">
    <source>
        <dbReference type="ARBA" id="ARBA00023008"/>
    </source>
</evidence>
<feature type="domain" description="Plastocyanin-like" evidence="9">
    <location>
        <begin position="244"/>
        <end position="358"/>
    </location>
</feature>
<dbReference type="Gene3D" id="2.60.40.420">
    <property type="entry name" value="Cupredoxins - blue copper proteins"/>
    <property type="match status" value="4"/>
</dbReference>
<dbReference type="CDD" id="cd13880">
    <property type="entry name" value="CuRO_2_MaLCC_like"/>
    <property type="match status" value="1"/>
</dbReference>
<reference evidence="10" key="2">
    <citation type="submission" date="2023-06" db="EMBL/GenBank/DDBJ databases">
        <authorList>
            <consortium name="Lawrence Berkeley National Laboratory"/>
            <person name="Haridas S."/>
            <person name="Hensen N."/>
            <person name="Bonometti L."/>
            <person name="Westerberg I."/>
            <person name="Brannstrom I.O."/>
            <person name="Guillou S."/>
            <person name="Cros-Aarteil S."/>
            <person name="Calhoun S."/>
            <person name="Kuo A."/>
            <person name="Mondo S."/>
            <person name="Pangilinan J."/>
            <person name="Riley R."/>
            <person name="Labutti K."/>
            <person name="Andreopoulos B."/>
            <person name="Lipzen A."/>
            <person name="Chen C."/>
            <person name="Yanf M."/>
            <person name="Daum C."/>
            <person name="Ng V."/>
            <person name="Clum A."/>
            <person name="Steindorff A."/>
            <person name="Ohm R."/>
            <person name="Martin F."/>
            <person name="Silar P."/>
            <person name="Natvig D."/>
            <person name="Lalanne C."/>
            <person name="Gautier V."/>
            <person name="Ament-Velasquez S.L."/>
            <person name="Kruys A."/>
            <person name="Hutchinson M.I."/>
            <person name="Powell A.J."/>
            <person name="Barry K."/>
            <person name="Miller A.N."/>
            <person name="Grigoriev I.V."/>
            <person name="Debuchy R."/>
            <person name="Gladieux P."/>
            <person name="Thoren M.H."/>
            <person name="Johannesson H."/>
        </authorList>
    </citation>
    <scope>NUCLEOTIDE SEQUENCE</scope>
    <source>
        <strain evidence="10">CBS 168.71</strain>
    </source>
</reference>
<dbReference type="InterPro" id="IPR033138">
    <property type="entry name" value="Cu_oxidase_CS"/>
</dbReference>
<dbReference type="InterPro" id="IPR001117">
    <property type="entry name" value="Cu-oxidase_2nd"/>
</dbReference>
<dbReference type="PANTHER" id="PTHR11709:SF71">
    <property type="entry name" value="OXIDOREDUCTASE TPCJ"/>
    <property type="match status" value="1"/>
</dbReference>
<dbReference type="FunFam" id="2.60.40.420:FF:000021">
    <property type="entry name" value="Extracellular dihydrogeodin oxidase/laccase"/>
    <property type="match status" value="1"/>
</dbReference>
<dbReference type="AlphaFoldDB" id="A0AAE0H8Z0"/>
<dbReference type="Pfam" id="PF07732">
    <property type="entry name" value="Cu-oxidase_3"/>
    <property type="match status" value="1"/>
</dbReference>
<dbReference type="PROSITE" id="PS00079">
    <property type="entry name" value="MULTICOPPER_OXIDASE1"/>
    <property type="match status" value="1"/>
</dbReference>
<evidence type="ECO:0000313" key="10">
    <source>
        <dbReference type="EMBL" id="KAK3292034.1"/>
    </source>
</evidence>
<protein>
    <submittedName>
        <fullName evidence="10">Multicopper oxidase-domain-containing protein</fullName>
    </submittedName>
</protein>
<dbReference type="GeneID" id="87837830"/>
<dbReference type="InterPro" id="IPR011706">
    <property type="entry name" value="Cu-oxidase_C"/>
</dbReference>
<keyword evidence="3" id="KW-0677">Repeat</keyword>
<keyword evidence="4" id="KW-0560">Oxidoreductase</keyword>
<dbReference type="Pfam" id="PF07731">
    <property type="entry name" value="Cu-oxidase_2"/>
    <property type="match status" value="1"/>
</dbReference>
<accession>A0AAE0H8Z0</accession>
<dbReference type="CDD" id="cd13854">
    <property type="entry name" value="CuRO_1_MaLCC_like"/>
    <property type="match status" value="1"/>
</dbReference>
<dbReference type="GO" id="GO:0016491">
    <property type="term" value="F:oxidoreductase activity"/>
    <property type="evidence" value="ECO:0007669"/>
    <property type="project" value="UniProtKB-KW"/>
</dbReference>
<dbReference type="InterPro" id="IPR045087">
    <property type="entry name" value="Cu-oxidase_fam"/>
</dbReference>